<dbReference type="PANTHER" id="PTHR48466:SF2">
    <property type="entry name" value="OS10G0509000 PROTEIN"/>
    <property type="match status" value="1"/>
</dbReference>
<dbReference type="GO" id="GO:0004519">
    <property type="term" value="F:endonuclease activity"/>
    <property type="evidence" value="ECO:0007669"/>
    <property type="project" value="UniProtKB-KW"/>
</dbReference>
<dbReference type="Proteomes" id="UP001472866">
    <property type="component" value="Chromosome 07"/>
</dbReference>
<dbReference type="EMBL" id="CP151507">
    <property type="protein sequence ID" value="WZN63175.1"/>
    <property type="molecule type" value="Genomic_DNA"/>
</dbReference>
<keyword evidence="7" id="KW-0255">Endonuclease</keyword>
<dbReference type="GO" id="GO:0006298">
    <property type="term" value="P:mismatch repair"/>
    <property type="evidence" value="ECO:0007669"/>
    <property type="project" value="InterPro"/>
</dbReference>
<dbReference type="InterPro" id="IPR027417">
    <property type="entry name" value="P-loop_NTPase"/>
</dbReference>
<name>A0AAX4P9Z0_9CHLO</name>
<feature type="domain" description="DNA mismatch repair protein MutS core" evidence="5">
    <location>
        <begin position="88"/>
        <end position="402"/>
    </location>
</feature>
<sequence>MVAPREVACRRRVGSAASAAPRYHARPRLRRALAGPAVSRELAREPRRWASSSSSSKASSPPSPSPPLPPPSSSSIREDVDAYTAELLDWENVCSHVSIFTSTKLGRLRCYEMRLGANLEESLCLQAETRAVHCLEAELGKRIEFNGVDSSSVRSALKRTGNGGRLSPELLNSLLRLMRCMQQAQSLVRSTVQSQKGAARERLVPLADMVDDLSTCRDLQKEISRRVDEDGNVRDSASKTLSKLRAQIGVLERKVLSQVRGKGENPTTHRGRVCLEIYPSELPKYEKSFLLIGSAEQGGTLFVEPASAIGLNNKLMELRGQEAAEVETICWRLTEECSGSLTELEELFDVLIELDVVVARSRYTLSVDGNWPQLVDPGSGAAANERFSVRLKQLRNPLLLWEQRKAQMSSQAHLVGEGNAPVPVDIFVERGVSAIVITGPNTGGKTACMKALGVVSLMSRAGLGIPASGSVILPSFDNVYADIGDEQSLSNNLSTFSSHVSNIQRISEHCTSRSLVLLDELGTGTDPMEGSALGTAIVRSFLDRALLTIATTHFAHVGSLKYLDRRVENAAVDFDRETLRPTYQVVWGASGRSNALHIARALGLQDAILEQAEEISGRAEEEAGGGGGGGLGSALEEMKEGIAESSRGARVAMSRSRDLYECARDALGSLRETQLELSRRSGPEVQKLVDGSRVRVKEAMKERVRAEAEDRRRATSEARGVGRVGDLVTKAQRKKQKKLQRARQKQRERREVTQPGAQAAAGAIATGSTVFVPQFRAKARVLSVTGADLLVQVGSVKMKVKRSNVQYPCP</sequence>
<dbReference type="Pfam" id="PF00488">
    <property type="entry name" value="MutS_V"/>
    <property type="match status" value="1"/>
</dbReference>
<feature type="region of interest" description="Disordered" evidence="4">
    <location>
        <begin position="1"/>
        <end position="76"/>
    </location>
</feature>
<dbReference type="InterPro" id="IPR045076">
    <property type="entry name" value="MutS"/>
</dbReference>
<evidence type="ECO:0000313" key="7">
    <source>
        <dbReference type="EMBL" id="WZN63175.1"/>
    </source>
</evidence>
<feature type="compositionally biased region" description="Pro residues" evidence="4">
    <location>
        <begin position="61"/>
        <end position="72"/>
    </location>
</feature>
<reference evidence="7 8" key="1">
    <citation type="submission" date="2024-03" db="EMBL/GenBank/DDBJ databases">
        <title>Complete genome sequence of the green alga Chloropicon roscoffensis RCC1871.</title>
        <authorList>
            <person name="Lemieux C."/>
            <person name="Pombert J.-F."/>
            <person name="Otis C."/>
            <person name="Turmel M."/>
        </authorList>
    </citation>
    <scope>NUCLEOTIDE SEQUENCE [LARGE SCALE GENOMIC DNA]</scope>
    <source>
        <strain evidence="7 8">RCC1871</strain>
    </source>
</reference>
<evidence type="ECO:0000259" key="6">
    <source>
        <dbReference type="SMART" id="SM00534"/>
    </source>
</evidence>
<evidence type="ECO:0000313" key="8">
    <source>
        <dbReference type="Proteomes" id="UP001472866"/>
    </source>
</evidence>
<protein>
    <submittedName>
        <fullName evidence="7">Endonuclease MutS2</fullName>
    </submittedName>
</protein>
<feature type="region of interest" description="Disordered" evidence="4">
    <location>
        <begin position="729"/>
        <end position="760"/>
    </location>
</feature>
<dbReference type="InterPro" id="IPR000432">
    <property type="entry name" value="DNA_mismatch_repair_MutS_C"/>
</dbReference>
<evidence type="ECO:0000256" key="3">
    <source>
        <dbReference type="ARBA" id="ARBA00023125"/>
    </source>
</evidence>
<keyword evidence="1" id="KW-0547">Nucleotide-binding</keyword>
<keyword evidence="7" id="KW-0378">Hydrolase</keyword>
<keyword evidence="7" id="KW-0540">Nuclease</keyword>
<evidence type="ECO:0000259" key="5">
    <source>
        <dbReference type="SMART" id="SM00533"/>
    </source>
</evidence>
<dbReference type="Gene3D" id="3.40.50.300">
    <property type="entry name" value="P-loop containing nucleotide triphosphate hydrolases"/>
    <property type="match status" value="1"/>
</dbReference>
<dbReference type="PIRSF" id="PIRSF005814">
    <property type="entry name" value="MutS_YshD"/>
    <property type="match status" value="1"/>
</dbReference>
<dbReference type="InterPro" id="IPR005747">
    <property type="entry name" value="MutS2"/>
</dbReference>
<dbReference type="SMART" id="SM00534">
    <property type="entry name" value="MUTSac"/>
    <property type="match status" value="1"/>
</dbReference>
<dbReference type="SUPFAM" id="SSF48334">
    <property type="entry name" value="DNA repair protein MutS, domain III"/>
    <property type="match status" value="1"/>
</dbReference>
<feature type="compositionally biased region" description="Low complexity" evidence="4">
    <location>
        <begin position="51"/>
        <end position="60"/>
    </location>
</feature>
<feature type="domain" description="DNA mismatch repair proteins mutS family" evidence="6">
    <location>
        <begin position="432"/>
        <end position="617"/>
    </location>
</feature>
<dbReference type="PANTHER" id="PTHR48466">
    <property type="entry name" value="OS10G0509000 PROTEIN-RELATED"/>
    <property type="match status" value="1"/>
</dbReference>
<dbReference type="SUPFAM" id="SSF52540">
    <property type="entry name" value="P-loop containing nucleoside triphosphate hydrolases"/>
    <property type="match status" value="1"/>
</dbReference>
<dbReference type="InterPro" id="IPR046893">
    <property type="entry name" value="MSSS"/>
</dbReference>
<accession>A0AAX4P9Z0</accession>
<dbReference type="GO" id="GO:0005524">
    <property type="term" value="F:ATP binding"/>
    <property type="evidence" value="ECO:0007669"/>
    <property type="project" value="UniProtKB-KW"/>
</dbReference>
<dbReference type="SMART" id="SM00533">
    <property type="entry name" value="MUTSd"/>
    <property type="match status" value="1"/>
</dbReference>
<keyword evidence="8" id="KW-1185">Reference proteome</keyword>
<keyword evidence="2" id="KW-0067">ATP-binding</keyword>
<gene>
    <name evidence="7" type="ORF">HKI87_07g47200</name>
</gene>
<dbReference type="GO" id="GO:0045910">
    <property type="term" value="P:negative regulation of DNA recombination"/>
    <property type="evidence" value="ECO:0007669"/>
    <property type="project" value="InterPro"/>
</dbReference>
<feature type="compositionally biased region" description="Basic residues" evidence="4">
    <location>
        <begin position="731"/>
        <end position="747"/>
    </location>
</feature>
<dbReference type="InterPro" id="IPR036187">
    <property type="entry name" value="DNA_mismatch_repair_MutS_sf"/>
</dbReference>
<dbReference type="InterPro" id="IPR007696">
    <property type="entry name" value="DNA_mismatch_repair_MutS_core"/>
</dbReference>
<dbReference type="NCBIfam" id="TIGR01069">
    <property type="entry name" value="mutS2"/>
    <property type="match status" value="1"/>
</dbReference>
<dbReference type="AlphaFoldDB" id="A0AAX4P9Z0"/>
<dbReference type="Pfam" id="PF20297">
    <property type="entry name" value="MSSS"/>
    <property type="match status" value="1"/>
</dbReference>
<evidence type="ECO:0000256" key="2">
    <source>
        <dbReference type="ARBA" id="ARBA00022840"/>
    </source>
</evidence>
<keyword evidence="3" id="KW-0238">DNA-binding</keyword>
<organism evidence="7 8">
    <name type="scientific">Chloropicon roscoffensis</name>
    <dbReference type="NCBI Taxonomy" id="1461544"/>
    <lineage>
        <taxon>Eukaryota</taxon>
        <taxon>Viridiplantae</taxon>
        <taxon>Chlorophyta</taxon>
        <taxon>Chloropicophyceae</taxon>
        <taxon>Chloropicales</taxon>
        <taxon>Chloropicaceae</taxon>
        <taxon>Chloropicon</taxon>
    </lineage>
</organism>
<evidence type="ECO:0000256" key="1">
    <source>
        <dbReference type="ARBA" id="ARBA00022741"/>
    </source>
</evidence>
<dbReference type="GO" id="GO:0030983">
    <property type="term" value="F:mismatched DNA binding"/>
    <property type="evidence" value="ECO:0007669"/>
    <property type="project" value="InterPro"/>
</dbReference>
<proteinExistence type="predicted"/>
<evidence type="ECO:0000256" key="4">
    <source>
        <dbReference type="SAM" id="MobiDB-lite"/>
    </source>
</evidence>
<dbReference type="GO" id="GO:0016887">
    <property type="term" value="F:ATP hydrolysis activity"/>
    <property type="evidence" value="ECO:0007669"/>
    <property type="project" value="InterPro"/>
</dbReference>
<dbReference type="GO" id="GO:0140664">
    <property type="term" value="F:ATP-dependent DNA damage sensor activity"/>
    <property type="evidence" value="ECO:0007669"/>
    <property type="project" value="InterPro"/>
</dbReference>